<name>A0A0K2UGY2_LEPSM</name>
<proteinExistence type="predicted"/>
<feature type="non-terminal residue" evidence="1">
    <location>
        <position position="1"/>
    </location>
</feature>
<dbReference type="EMBL" id="HACA01019575">
    <property type="protein sequence ID" value="CDW36936.1"/>
    <property type="molecule type" value="Transcribed_RNA"/>
</dbReference>
<accession>A0A0K2UGY2</accession>
<sequence length="83" mass="9727">LTLYSTTSRITSIILIINKRDHVYIRAFNFVSGRNITDLLLLELKYRIEYLRLRVASLLLITFGNYQHFVSNINNCYGSPNRC</sequence>
<reference evidence="1" key="1">
    <citation type="submission" date="2014-05" db="EMBL/GenBank/DDBJ databases">
        <authorList>
            <person name="Chronopoulou M."/>
        </authorList>
    </citation>
    <scope>NUCLEOTIDE SEQUENCE</scope>
    <source>
        <tissue evidence="1">Whole organism</tissue>
    </source>
</reference>
<evidence type="ECO:0000313" key="1">
    <source>
        <dbReference type="EMBL" id="CDW36936.1"/>
    </source>
</evidence>
<organism evidence="1">
    <name type="scientific">Lepeophtheirus salmonis</name>
    <name type="common">Salmon louse</name>
    <name type="synonym">Caligus salmonis</name>
    <dbReference type="NCBI Taxonomy" id="72036"/>
    <lineage>
        <taxon>Eukaryota</taxon>
        <taxon>Metazoa</taxon>
        <taxon>Ecdysozoa</taxon>
        <taxon>Arthropoda</taxon>
        <taxon>Crustacea</taxon>
        <taxon>Multicrustacea</taxon>
        <taxon>Hexanauplia</taxon>
        <taxon>Copepoda</taxon>
        <taxon>Siphonostomatoida</taxon>
        <taxon>Caligidae</taxon>
        <taxon>Lepeophtheirus</taxon>
    </lineage>
</organism>
<dbReference type="AlphaFoldDB" id="A0A0K2UGY2"/>
<protein>
    <submittedName>
        <fullName evidence="1">Uncharacterized protein</fullName>
    </submittedName>
</protein>